<keyword evidence="1" id="KW-0812">Transmembrane</keyword>
<keyword evidence="1" id="KW-1133">Transmembrane helix</keyword>
<dbReference type="InterPro" id="IPR021552">
    <property type="entry name" value="ArsP_2"/>
</dbReference>
<evidence type="ECO:0000256" key="1">
    <source>
        <dbReference type="SAM" id="Phobius"/>
    </source>
</evidence>
<gene>
    <name evidence="2" type="ORF">S06H3_22687</name>
</gene>
<feature type="transmembrane region" description="Helical" evidence="1">
    <location>
        <begin position="39"/>
        <end position="57"/>
    </location>
</feature>
<evidence type="ECO:0000313" key="2">
    <source>
        <dbReference type="EMBL" id="GAI02445.1"/>
    </source>
</evidence>
<feature type="non-terminal residue" evidence="2">
    <location>
        <position position="109"/>
    </location>
</feature>
<proteinExistence type="predicted"/>
<name>X1LJA6_9ZZZZ</name>
<dbReference type="EMBL" id="BARV01012174">
    <property type="protein sequence ID" value="GAI02445.1"/>
    <property type="molecule type" value="Genomic_DNA"/>
</dbReference>
<keyword evidence="1" id="KW-0472">Membrane</keyword>
<reference evidence="2" key="1">
    <citation type="journal article" date="2014" name="Front. Microbiol.">
        <title>High frequency of phylogenetically diverse reductive dehalogenase-homologous genes in deep subseafloor sedimentary metagenomes.</title>
        <authorList>
            <person name="Kawai M."/>
            <person name="Futagami T."/>
            <person name="Toyoda A."/>
            <person name="Takaki Y."/>
            <person name="Nishi S."/>
            <person name="Hori S."/>
            <person name="Arai W."/>
            <person name="Tsubouchi T."/>
            <person name="Morono Y."/>
            <person name="Uchiyama I."/>
            <person name="Ito T."/>
            <person name="Fujiyama A."/>
            <person name="Inagaki F."/>
            <person name="Takami H."/>
        </authorList>
    </citation>
    <scope>NUCLEOTIDE SEQUENCE</scope>
    <source>
        <strain evidence="2">Expedition CK06-06</strain>
    </source>
</reference>
<dbReference type="AlphaFoldDB" id="X1LJA6"/>
<accession>X1LJA6</accession>
<dbReference type="Pfam" id="PF11449">
    <property type="entry name" value="ArsP_2"/>
    <property type="match status" value="1"/>
</dbReference>
<comment type="caution">
    <text evidence="2">The sequence shown here is derived from an EMBL/GenBank/DDBJ whole genome shotgun (WGS) entry which is preliminary data.</text>
</comment>
<organism evidence="2">
    <name type="scientific">marine sediment metagenome</name>
    <dbReference type="NCBI Taxonomy" id="412755"/>
    <lineage>
        <taxon>unclassified sequences</taxon>
        <taxon>metagenomes</taxon>
        <taxon>ecological metagenomes</taxon>
    </lineage>
</organism>
<protein>
    <submittedName>
        <fullName evidence="2">Uncharacterized protein</fullName>
    </submittedName>
</protein>
<sequence length="109" mass="12116">MNVSFYVHGLISFGALVGGMVATSGDEAFVMLALFPKQALLLFALLFIFGIILGWFSDKIASALKFKACEECKLYKIHSIKGCKCFDKQTIIQNYLKLSRIRIFLLVGA</sequence>